<evidence type="ECO:0000313" key="2">
    <source>
        <dbReference type="Proteomes" id="UP001295740"/>
    </source>
</evidence>
<organism evidence="1 2">
    <name type="scientific">Anthostomella pinea</name>
    <dbReference type="NCBI Taxonomy" id="933095"/>
    <lineage>
        <taxon>Eukaryota</taxon>
        <taxon>Fungi</taxon>
        <taxon>Dikarya</taxon>
        <taxon>Ascomycota</taxon>
        <taxon>Pezizomycotina</taxon>
        <taxon>Sordariomycetes</taxon>
        <taxon>Xylariomycetidae</taxon>
        <taxon>Xylariales</taxon>
        <taxon>Xylariaceae</taxon>
        <taxon>Anthostomella</taxon>
    </lineage>
</organism>
<dbReference type="Pfam" id="PF11917">
    <property type="entry name" value="DUF3435"/>
    <property type="match status" value="1"/>
</dbReference>
<keyword evidence="2" id="KW-1185">Reference proteome</keyword>
<dbReference type="AlphaFoldDB" id="A0AAI8YI79"/>
<dbReference type="InterPro" id="IPR021842">
    <property type="entry name" value="DUF3435"/>
</dbReference>
<gene>
    <name evidence="1" type="ORF">KHLLAP_LOCUS6035</name>
</gene>
<evidence type="ECO:0000313" key="1">
    <source>
        <dbReference type="EMBL" id="CAJ2505567.1"/>
    </source>
</evidence>
<accession>A0AAI8YI79</accession>
<protein>
    <submittedName>
        <fullName evidence="1">Uu.00g129610.m01.CDS01</fullName>
    </submittedName>
</protein>
<dbReference type="PANTHER" id="PTHR37535">
    <property type="entry name" value="FLUG DOMAIN PROTEIN"/>
    <property type="match status" value="1"/>
</dbReference>
<reference evidence="1" key="1">
    <citation type="submission" date="2023-10" db="EMBL/GenBank/DDBJ databases">
        <authorList>
            <person name="Hackl T."/>
        </authorList>
    </citation>
    <scope>NUCLEOTIDE SEQUENCE</scope>
</reference>
<dbReference type="PANTHER" id="PTHR37535:SF2">
    <property type="entry name" value="FINGER DOMAIN PROTEIN, PUTATIVE (AFU_ORTHOLOGUE AFUA_6G09300)-RELATED"/>
    <property type="match status" value="1"/>
</dbReference>
<comment type="caution">
    <text evidence="1">The sequence shown here is derived from an EMBL/GenBank/DDBJ whole genome shotgun (WGS) entry which is preliminary data.</text>
</comment>
<dbReference type="Proteomes" id="UP001295740">
    <property type="component" value="Unassembled WGS sequence"/>
</dbReference>
<dbReference type="EMBL" id="CAUWAG010000007">
    <property type="protein sequence ID" value="CAJ2505567.1"/>
    <property type="molecule type" value="Genomic_DNA"/>
</dbReference>
<sequence length="424" mass="47865">MGAKLDPKLNRNMHKVLRSLAKKHKLSDQKRENRSMTIDDLKAQIETTLSTTRKSFDLGELRILTVLYLLFLAPAGSRPQSILRLRFGDIRVVLARDPDGGPHKLLIKFTLEFTKTYLGTKDAKTFTIPETMFDPFLLLSPHVFLLGILFQHQAFRAPSLVSLCHLDDLDIHPGKNELPLPLRDDLKGVCIFRRAITTSIGLQISPAEPITYGMMSGWIKRIGEILGLQYPTIAYSLRYNAGNELDQSPDVSEALRNLALDHANSIPFQKHYLGRAVCADLWGILRGQKPQQALLKQSCSIGHSMSKRHPADLTPEQAASVNTDPNVRRLTRQLKNLQLGTKQQIDAQWELRNLKQRLKRLLLQKIQEDWTDEQAIDDIEHQLQGVAFTKPVPVDITHCPQLPAQKQLVTALTAPVDPTLKGQY</sequence>
<name>A0AAI8YI79_9PEZI</name>
<proteinExistence type="predicted"/>